<evidence type="ECO:0000313" key="10">
    <source>
        <dbReference type="EMBL" id="EGZ21186.1"/>
    </source>
</evidence>
<name>G4ZA47_PHYSP</name>
<dbReference type="Proteomes" id="UP000002640">
    <property type="component" value="Unassembled WGS sequence"/>
</dbReference>
<gene>
    <name evidence="10" type="ORF">PHYSODRAFT_313506</name>
</gene>
<evidence type="ECO:0000256" key="5">
    <source>
        <dbReference type="ARBA" id="ARBA00022729"/>
    </source>
</evidence>
<keyword evidence="4" id="KW-0964">Secreted</keyword>
<comment type="subcellular location">
    <subcellularLocation>
        <location evidence="1">Host cell</location>
    </subcellularLocation>
    <subcellularLocation>
        <location evidence="2">Secreted</location>
    </subcellularLocation>
</comment>
<feature type="domain" description="RXLR phytopathogen effector protein WY-domain" evidence="8">
    <location>
        <begin position="100"/>
        <end position="149"/>
    </location>
</feature>
<evidence type="ECO:0000256" key="4">
    <source>
        <dbReference type="ARBA" id="ARBA00022525"/>
    </source>
</evidence>
<keyword evidence="6" id="KW-0843">Virulence</keyword>
<feature type="signal peptide" evidence="7">
    <location>
        <begin position="1"/>
        <end position="23"/>
    </location>
</feature>
<feature type="domain" description="RxLR effector PexRD54 WY" evidence="9">
    <location>
        <begin position="166"/>
        <end position="200"/>
    </location>
</feature>
<dbReference type="InParanoid" id="G4ZA47"/>
<dbReference type="GO" id="GO:0005576">
    <property type="term" value="C:extracellular region"/>
    <property type="evidence" value="ECO:0007669"/>
    <property type="project" value="UniProtKB-SubCell"/>
</dbReference>
<organism evidence="10 11">
    <name type="scientific">Phytophthora sojae (strain P6497)</name>
    <name type="common">Soybean stem and root rot agent</name>
    <name type="synonym">Phytophthora megasperma f. sp. glycines</name>
    <dbReference type="NCBI Taxonomy" id="1094619"/>
    <lineage>
        <taxon>Eukaryota</taxon>
        <taxon>Sar</taxon>
        <taxon>Stramenopiles</taxon>
        <taxon>Oomycota</taxon>
        <taxon>Peronosporomycetes</taxon>
        <taxon>Peronosporales</taxon>
        <taxon>Peronosporaceae</taxon>
        <taxon>Phytophthora</taxon>
    </lineage>
</organism>
<evidence type="ECO:0000256" key="6">
    <source>
        <dbReference type="ARBA" id="ARBA00023026"/>
    </source>
</evidence>
<evidence type="ECO:0000256" key="7">
    <source>
        <dbReference type="SAM" id="SignalP"/>
    </source>
</evidence>
<evidence type="ECO:0000256" key="3">
    <source>
        <dbReference type="ARBA" id="ARBA00010400"/>
    </source>
</evidence>
<evidence type="ECO:0000259" key="9">
    <source>
        <dbReference type="Pfam" id="PF22748"/>
    </source>
</evidence>
<protein>
    <submittedName>
        <fullName evidence="10">Uncharacterized protein</fullName>
    </submittedName>
</protein>
<accession>G4ZA47</accession>
<comment type="similarity">
    <text evidence="3">Belongs to the RxLR effector family.</text>
</comment>
<keyword evidence="5 7" id="KW-0732">Signal</keyword>
<dbReference type="InterPro" id="IPR054463">
    <property type="entry name" value="PexRD54_WY"/>
</dbReference>
<feature type="domain" description="RxLR effector PexRD54 WY" evidence="9">
    <location>
        <begin position="57"/>
        <end position="97"/>
    </location>
</feature>
<sequence length="246" mass="28221">MHKKCGVLLLFVAFLANFGVTLALDQASRGVSRLRSLTADTETNDDEERAGNPVLRVRLWLQSLTDPRDVFKALCLGEASMARLNDNPKFIQWLDYVELYRSKWGKRWFTDLEVFNFLRQTTPGAELAAVLQSIRLVPGMKKSAEKMQKFLIRASPPAIHSWLDAVWLGAGETPQSVFNILRLGKTPLADRHQFLQWLRFTEKYKAKMGASSYSDRQTLNFLLKGRLTPDVNLAGFFQTGRRRWRK</sequence>
<dbReference type="Pfam" id="PF18634">
    <property type="entry name" value="RXLR_WY"/>
    <property type="match status" value="1"/>
</dbReference>
<evidence type="ECO:0000259" key="8">
    <source>
        <dbReference type="Pfam" id="PF18634"/>
    </source>
</evidence>
<dbReference type="AlphaFoldDB" id="G4ZA47"/>
<evidence type="ECO:0000256" key="2">
    <source>
        <dbReference type="ARBA" id="ARBA00004613"/>
    </source>
</evidence>
<evidence type="ECO:0000313" key="11">
    <source>
        <dbReference type="Proteomes" id="UP000002640"/>
    </source>
</evidence>
<dbReference type="SMR" id="G4ZA47"/>
<dbReference type="KEGG" id="psoj:PHYSODRAFT_313506"/>
<dbReference type="OMA" id="HTTQAYS"/>
<feature type="chain" id="PRO_5003472004" evidence="7">
    <location>
        <begin position="24"/>
        <end position="246"/>
    </location>
</feature>
<dbReference type="InterPro" id="IPR040786">
    <property type="entry name" value="RXLR_WY"/>
</dbReference>
<dbReference type="RefSeq" id="XP_009523903.1">
    <property type="nucleotide sequence ID" value="XM_009525608.1"/>
</dbReference>
<dbReference type="GeneID" id="20643614"/>
<dbReference type="Pfam" id="PF22748">
    <property type="entry name" value="PexRD54_WY"/>
    <property type="match status" value="2"/>
</dbReference>
<proteinExistence type="inferred from homology"/>
<reference evidence="10 11" key="1">
    <citation type="journal article" date="2006" name="Science">
        <title>Phytophthora genome sequences uncover evolutionary origins and mechanisms of pathogenesis.</title>
        <authorList>
            <person name="Tyler B.M."/>
            <person name="Tripathy S."/>
            <person name="Zhang X."/>
            <person name="Dehal P."/>
            <person name="Jiang R.H."/>
            <person name="Aerts A."/>
            <person name="Arredondo F.D."/>
            <person name="Baxter L."/>
            <person name="Bensasson D."/>
            <person name="Beynon J.L."/>
            <person name="Chapman J."/>
            <person name="Damasceno C.M."/>
            <person name="Dorrance A.E."/>
            <person name="Dou D."/>
            <person name="Dickerman A.W."/>
            <person name="Dubchak I.L."/>
            <person name="Garbelotto M."/>
            <person name="Gijzen M."/>
            <person name="Gordon S.G."/>
            <person name="Govers F."/>
            <person name="Grunwald N.J."/>
            <person name="Huang W."/>
            <person name="Ivors K.L."/>
            <person name="Jones R.W."/>
            <person name="Kamoun S."/>
            <person name="Krampis K."/>
            <person name="Lamour K.H."/>
            <person name="Lee M.K."/>
            <person name="McDonald W.H."/>
            <person name="Medina M."/>
            <person name="Meijer H.J."/>
            <person name="Nordberg E.K."/>
            <person name="Maclean D.J."/>
            <person name="Ospina-Giraldo M.D."/>
            <person name="Morris P.F."/>
            <person name="Phuntumart V."/>
            <person name="Putnam N.H."/>
            <person name="Rash S."/>
            <person name="Rose J.K."/>
            <person name="Sakihama Y."/>
            <person name="Salamov A.A."/>
            <person name="Savidor A."/>
            <person name="Scheuring C.F."/>
            <person name="Smith B.M."/>
            <person name="Sobral B.W."/>
            <person name="Terry A."/>
            <person name="Torto-Alalibo T.A."/>
            <person name="Win J."/>
            <person name="Xu Z."/>
            <person name="Zhang H."/>
            <person name="Grigoriev I.V."/>
            <person name="Rokhsar D.S."/>
            <person name="Boore J.L."/>
        </authorList>
    </citation>
    <scope>NUCLEOTIDE SEQUENCE [LARGE SCALE GENOMIC DNA]</scope>
    <source>
        <strain evidence="10 11">P6497</strain>
    </source>
</reference>
<dbReference type="GO" id="GO:0043657">
    <property type="term" value="C:host cell"/>
    <property type="evidence" value="ECO:0007669"/>
    <property type="project" value="UniProtKB-SubCell"/>
</dbReference>
<dbReference type="EMBL" id="JH159153">
    <property type="protein sequence ID" value="EGZ21186.1"/>
    <property type="molecule type" value="Genomic_DNA"/>
</dbReference>
<evidence type="ECO:0000256" key="1">
    <source>
        <dbReference type="ARBA" id="ARBA00004340"/>
    </source>
</evidence>
<keyword evidence="11" id="KW-1185">Reference proteome</keyword>